<organism evidence="2 3">
    <name type="scientific">Panagrellus redivivus</name>
    <name type="common">Microworm</name>
    <dbReference type="NCBI Taxonomy" id="6233"/>
    <lineage>
        <taxon>Eukaryota</taxon>
        <taxon>Metazoa</taxon>
        <taxon>Ecdysozoa</taxon>
        <taxon>Nematoda</taxon>
        <taxon>Chromadorea</taxon>
        <taxon>Rhabditida</taxon>
        <taxon>Tylenchina</taxon>
        <taxon>Panagrolaimomorpha</taxon>
        <taxon>Panagrolaimoidea</taxon>
        <taxon>Panagrolaimidae</taxon>
        <taxon>Panagrellus</taxon>
    </lineage>
</organism>
<keyword evidence="1" id="KW-0812">Transmembrane</keyword>
<evidence type="ECO:0000313" key="3">
    <source>
        <dbReference type="WBParaSite" id="Pan_g20815.t1"/>
    </source>
</evidence>
<keyword evidence="1" id="KW-0472">Membrane</keyword>
<dbReference type="Proteomes" id="UP000492821">
    <property type="component" value="Unassembled WGS sequence"/>
</dbReference>
<evidence type="ECO:0000313" key="2">
    <source>
        <dbReference type="Proteomes" id="UP000492821"/>
    </source>
</evidence>
<feature type="transmembrane region" description="Helical" evidence="1">
    <location>
        <begin position="6"/>
        <end position="25"/>
    </location>
</feature>
<dbReference type="AlphaFoldDB" id="A0A7E4VH27"/>
<feature type="transmembrane region" description="Helical" evidence="1">
    <location>
        <begin position="140"/>
        <end position="163"/>
    </location>
</feature>
<keyword evidence="1" id="KW-1133">Transmembrane helix</keyword>
<evidence type="ECO:0000256" key="1">
    <source>
        <dbReference type="SAM" id="Phobius"/>
    </source>
</evidence>
<accession>A0A7E4VH27</accession>
<sequence length="188" mass="20548">MIDAFIVIHAEVLPLLFAAVLVALIKEGVDDTYKFDAFGCDIAEYPDGCTVHLDNEEEAKMAPTTTPIEMLNAFIVILAAAISFLFAAVLIALIKEGDDDTYNFDAFRFDIAAYPDGCTVHLDNEEKTVSDVLAPLQTKYFLNLALSAILTMCAFQIVPFHWLHLTINNTSGPIPSNQSTPSTTVQSV</sequence>
<proteinExistence type="predicted"/>
<keyword evidence="2" id="KW-1185">Reference proteome</keyword>
<name>A0A7E4VH27_PANRE</name>
<dbReference type="WBParaSite" id="Pan_g20815.t1">
    <property type="protein sequence ID" value="Pan_g20815.t1"/>
    <property type="gene ID" value="Pan_g20815"/>
</dbReference>
<reference evidence="3" key="2">
    <citation type="submission" date="2020-10" db="UniProtKB">
        <authorList>
            <consortium name="WormBaseParasite"/>
        </authorList>
    </citation>
    <scope>IDENTIFICATION</scope>
</reference>
<feature type="transmembrane region" description="Helical" evidence="1">
    <location>
        <begin position="70"/>
        <end position="94"/>
    </location>
</feature>
<protein>
    <submittedName>
        <fullName evidence="3">MARVEL domain-containing protein</fullName>
    </submittedName>
</protein>
<reference evidence="2" key="1">
    <citation type="journal article" date="2013" name="Genetics">
        <title>The draft genome and transcriptome of Panagrellus redivivus are shaped by the harsh demands of a free-living lifestyle.</title>
        <authorList>
            <person name="Srinivasan J."/>
            <person name="Dillman A.R."/>
            <person name="Macchietto M.G."/>
            <person name="Heikkinen L."/>
            <person name="Lakso M."/>
            <person name="Fracchia K.M."/>
            <person name="Antoshechkin I."/>
            <person name="Mortazavi A."/>
            <person name="Wong G."/>
            <person name="Sternberg P.W."/>
        </authorList>
    </citation>
    <scope>NUCLEOTIDE SEQUENCE [LARGE SCALE GENOMIC DNA]</scope>
    <source>
        <strain evidence="2">MT8872</strain>
    </source>
</reference>